<dbReference type="EMBL" id="BMAC01000524">
    <property type="protein sequence ID" value="GFP98340.1"/>
    <property type="molecule type" value="Genomic_DNA"/>
</dbReference>
<comment type="pathway">
    <text evidence="2">Amino-acid biosynthesis; L-lysine biosynthesis via DAP pathway; DL-2,6-diaminopimelate from LL-2,6-diaminopimelate: step 1/1.</text>
</comment>
<dbReference type="GO" id="GO:0009507">
    <property type="term" value="C:chloroplast"/>
    <property type="evidence" value="ECO:0007669"/>
    <property type="project" value="UniProtKB-SubCell"/>
</dbReference>
<comment type="caution">
    <text evidence="10">The sequence shown here is derived from an EMBL/GenBank/DDBJ whole genome shotgun (WGS) entry which is preliminary data.</text>
</comment>
<evidence type="ECO:0000256" key="3">
    <source>
        <dbReference type="ARBA" id="ARBA00010219"/>
    </source>
</evidence>
<proteinExistence type="inferred from homology"/>
<evidence type="ECO:0000256" key="4">
    <source>
        <dbReference type="ARBA" id="ARBA00013080"/>
    </source>
</evidence>
<dbReference type="GO" id="GO:0008837">
    <property type="term" value="F:diaminopimelate epimerase activity"/>
    <property type="evidence" value="ECO:0007669"/>
    <property type="project" value="UniProtKB-EC"/>
</dbReference>
<accession>A0A830CFD1</accession>
<dbReference type="Pfam" id="PF23622">
    <property type="entry name" value="LRR_At1g61320_AtMIF1"/>
    <property type="match status" value="1"/>
</dbReference>
<dbReference type="Pfam" id="PF01678">
    <property type="entry name" value="DAP_epimerase"/>
    <property type="match status" value="2"/>
</dbReference>
<keyword evidence="7" id="KW-0413">Isomerase</keyword>
<dbReference type="CDD" id="cd22160">
    <property type="entry name" value="F-box_AtFBL13-like"/>
    <property type="match status" value="1"/>
</dbReference>
<dbReference type="PANTHER" id="PTHR31689:SF0">
    <property type="entry name" value="DIAMINOPIMELATE EPIMERASE"/>
    <property type="match status" value="1"/>
</dbReference>
<comment type="subcellular location">
    <subcellularLocation>
        <location evidence="1">Plastid</location>
        <location evidence="1">Chloroplast</location>
    </subcellularLocation>
</comment>
<name>A0A830CFD1_9LAMI</name>
<dbReference type="SUPFAM" id="SSF54506">
    <property type="entry name" value="Diaminopimelate epimerase-like"/>
    <property type="match status" value="2"/>
</dbReference>
<comment type="catalytic activity">
    <reaction evidence="8">
        <text>(2S,6S)-2,6-diaminopimelate = meso-2,6-diaminopimelate</text>
        <dbReference type="Rhea" id="RHEA:15393"/>
        <dbReference type="ChEBI" id="CHEBI:57609"/>
        <dbReference type="ChEBI" id="CHEBI:57791"/>
        <dbReference type="EC" id="5.1.1.7"/>
    </reaction>
</comment>
<dbReference type="FunFam" id="3.10.310.10:FF:000011">
    <property type="entry name" value="Diaminopimelate epimerase, chloroplastic"/>
    <property type="match status" value="1"/>
</dbReference>
<dbReference type="HAMAP" id="MF_00197">
    <property type="entry name" value="DAP_epimerase"/>
    <property type="match status" value="1"/>
</dbReference>
<dbReference type="SUPFAM" id="SSF52047">
    <property type="entry name" value="RNI-like"/>
    <property type="match status" value="1"/>
</dbReference>
<organism evidence="10 11">
    <name type="scientific">Phtheirospermum japonicum</name>
    <dbReference type="NCBI Taxonomy" id="374723"/>
    <lineage>
        <taxon>Eukaryota</taxon>
        <taxon>Viridiplantae</taxon>
        <taxon>Streptophyta</taxon>
        <taxon>Embryophyta</taxon>
        <taxon>Tracheophyta</taxon>
        <taxon>Spermatophyta</taxon>
        <taxon>Magnoliopsida</taxon>
        <taxon>eudicotyledons</taxon>
        <taxon>Gunneridae</taxon>
        <taxon>Pentapetalae</taxon>
        <taxon>asterids</taxon>
        <taxon>lamiids</taxon>
        <taxon>Lamiales</taxon>
        <taxon>Orobanchaceae</taxon>
        <taxon>Orobanchaceae incertae sedis</taxon>
        <taxon>Phtheirospermum</taxon>
    </lineage>
</organism>
<dbReference type="InterPro" id="IPR001810">
    <property type="entry name" value="F-box_dom"/>
</dbReference>
<dbReference type="PROSITE" id="PS50181">
    <property type="entry name" value="FBOX"/>
    <property type="match status" value="1"/>
</dbReference>
<evidence type="ECO:0000256" key="7">
    <source>
        <dbReference type="ARBA" id="ARBA00023235"/>
    </source>
</evidence>
<keyword evidence="11" id="KW-1185">Reference proteome</keyword>
<dbReference type="EC" id="5.1.1.7" evidence="4"/>
<dbReference type="InterPro" id="IPR053781">
    <property type="entry name" value="F-box_AtFBL13-like"/>
</dbReference>
<dbReference type="InterPro" id="IPR036047">
    <property type="entry name" value="F-box-like_dom_sf"/>
</dbReference>
<dbReference type="FunFam" id="3.10.310.10:FF:000009">
    <property type="entry name" value="Diaminopimelate epimerase chloroplastic"/>
    <property type="match status" value="1"/>
</dbReference>
<evidence type="ECO:0000256" key="2">
    <source>
        <dbReference type="ARBA" id="ARBA00005196"/>
    </source>
</evidence>
<dbReference type="GO" id="GO:0005829">
    <property type="term" value="C:cytosol"/>
    <property type="evidence" value="ECO:0007669"/>
    <property type="project" value="TreeGrafter"/>
</dbReference>
<dbReference type="Proteomes" id="UP000653305">
    <property type="component" value="Unassembled WGS sequence"/>
</dbReference>
<dbReference type="GO" id="GO:0009089">
    <property type="term" value="P:lysine biosynthetic process via diaminopimelate"/>
    <property type="evidence" value="ECO:0007669"/>
    <property type="project" value="InterPro"/>
</dbReference>
<evidence type="ECO:0000313" key="11">
    <source>
        <dbReference type="Proteomes" id="UP000653305"/>
    </source>
</evidence>
<reference evidence="10" key="1">
    <citation type="submission" date="2020-07" db="EMBL/GenBank/DDBJ databases">
        <title>Ethylene signaling mediates host invasion by parasitic plants.</title>
        <authorList>
            <person name="Yoshida S."/>
        </authorList>
    </citation>
    <scope>NUCLEOTIDE SEQUENCE</scope>
    <source>
        <strain evidence="10">Okayama</strain>
    </source>
</reference>
<dbReference type="AlphaFoldDB" id="A0A830CFD1"/>
<dbReference type="SUPFAM" id="SSF81383">
    <property type="entry name" value="F-box domain"/>
    <property type="match status" value="1"/>
</dbReference>
<sequence>MSDLISSLPDEILHHIISSIPFKQAVQTITLSTSWRRLITSPARLKIEATEKMLTNPIIESFVTSGSIFQLYVDLHDEPFVIVTNGPHGELHLNFSEHKQFLVTCNFNMILGKHSFSPSFASIKMLHLRSVHHLEGNLVNDLFSRCQFLESLEIAKCHGLENLEIEANACLENFELVDCPNIAKINLSAKNLKTFTYRGAFPIIELVNFPNLVDVRLDLRDGLGNNTFDCEDALSLLFSIKDVEILRVSGWLLEALCCAGVIFRMLDFKFGKLKHLGCVCSEISSKMRDSLACFLNVTPSLEELFVEVDQTSSHVEFPMCNQYWHEPHMWKDYGTVKSNTCRSQNLKTIDINGFTREKDELLLMDLLLHNAINLKEMIVSSPQDDCSWSVARIPYSQLNYSRLSTTSFRQPNTIKPIAARAGKNQPNLRILSSMAVQAPEASSTTSFLDRRESGVLHFVKYHGLGNDFILVDNRDSTEPKVTPEQAVKLCDRNFGIGADGVIFALPGVNGTDYTMRIFNSDGSEPEGSILLVFTFCFHSPVYLYFVKLTSRDYVCFTVHTGAGLIIPEIQEDGKVKVDMGEPILKASDVPTKLVPNKDQSVVKARLDVDGSIWNVTCVSMGNPHCVTFSTETSEDLEVDKLNLAEIGPKFEHHMVFPARTNTEFVQVFSPSHVKMRVWERGAGATLACGTGACAVVVAAVLEGRTGRSCRVDLPGGPLDIEWREDDNHIYMTGPAEVVFYGSVPL</sequence>
<dbReference type="InterPro" id="IPR001653">
    <property type="entry name" value="DAP_epimerase_DapF"/>
</dbReference>
<dbReference type="Gene3D" id="1.20.1280.50">
    <property type="match status" value="1"/>
</dbReference>
<keyword evidence="6" id="KW-0457">Lysine biosynthesis</keyword>
<gene>
    <name evidence="10" type="ORF">PHJA_001977900</name>
</gene>
<dbReference type="InterPro" id="IPR055357">
    <property type="entry name" value="LRR_At1g61320_AtMIF1"/>
</dbReference>
<evidence type="ECO:0000256" key="6">
    <source>
        <dbReference type="ARBA" id="ARBA00023154"/>
    </source>
</evidence>
<dbReference type="NCBIfam" id="TIGR00652">
    <property type="entry name" value="DapF"/>
    <property type="match status" value="1"/>
</dbReference>
<dbReference type="OrthoDB" id="4768at2759"/>
<feature type="domain" description="F-box" evidence="9">
    <location>
        <begin position="2"/>
        <end position="53"/>
    </location>
</feature>
<comment type="similarity">
    <text evidence="3">Belongs to the diaminopimelate epimerase family.</text>
</comment>
<evidence type="ECO:0000256" key="5">
    <source>
        <dbReference type="ARBA" id="ARBA00022605"/>
    </source>
</evidence>
<dbReference type="Gene3D" id="3.80.10.10">
    <property type="entry name" value="Ribonuclease Inhibitor"/>
    <property type="match status" value="1"/>
</dbReference>
<evidence type="ECO:0000256" key="1">
    <source>
        <dbReference type="ARBA" id="ARBA00004229"/>
    </source>
</evidence>
<evidence type="ECO:0000313" key="10">
    <source>
        <dbReference type="EMBL" id="GFP98340.1"/>
    </source>
</evidence>
<protein>
    <recommendedName>
        <fullName evidence="4">diaminopimelate epimerase</fullName>
        <ecNumber evidence="4">5.1.1.7</ecNumber>
    </recommendedName>
</protein>
<evidence type="ECO:0000259" key="9">
    <source>
        <dbReference type="PROSITE" id="PS50181"/>
    </source>
</evidence>
<dbReference type="PANTHER" id="PTHR31689">
    <property type="entry name" value="DIAMINOPIMELATE EPIMERASE, CHLOROPLASTIC"/>
    <property type="match status" value="1"/>
</dbReference>
<dbReference type="Pfam" id="PF00646">
    <property type="entry name" value="F-box"/>
    <property type="match status" value="1"/>
</dbReference>
<dbReference type="InterPro" id="IPR032675">
    <property type="entry name" value="LRR_dom_sf"/>
</dbReference>
<dbReference type="Gene3D" id="3.10.310.10">
    <property type="entry name" value="Diaminopimelate Epimerase, Chain A, domain 1"/>
    <property type="match status" value="2"/>
</dbReference>
<keyword evidence="5" id="KW-0028">Amino-acid biosynthesis</keyword>
<evidence type="ECO:0000256" key="8">
    <source>
        <dbReference type="ARBA" id="ARBA00051712"/>
    </source>
</evidence>